<evidence type="ECO:0000313" key="1">
    <source>
        <dbReference type="EMBL" id="MUB66405.1"/>
    </source>
</evidence>
<name>A0A174SPP1_9FIRM</name>
<organism evidence="1 6">
    <name type="scientific">Hungatella hathewayi</name>
    <dbReference type="NCBI Taxonomy" id="154046"/>
    <lineage>
        <taxon>Bacteria</taxon>
        <taxon>Bacillati</taxon>
        <taxon>Bacillota</taxon>
        <taxon>Clostridia</taxon>
        <taxon>Lachnospirales</taxon>
        <taxon>Lachnospiraceae</taxon>
        <taxon>Hungatella</taxon>
    </lineage>
</organism>
<evidence type="ECO:0000313" key="3">
    <source>
        <dbReference type="EMBL" id="RGM03421.1"/>
    </source>
</evidence>
<evidence type="ECO:0000313" key="5">
    <source>
        <dbReference type="Proteomes" id="UP000263014"/>
    </source>
</evidence>
<gene>
    <name evidence="3" type="ORF">DXC39_15480</name>
    <name evidence="2" type="ORF">DXD79_21120</name>
    <name evidence="1" type="ORF">GNE07_25635</name>
</gene>
<dbReference type="Pfam" id="PF06067">
    <property type="entry name" value="DUF932"/>
    <property type="match status" value="1"/>
</dbReference>
<dbReference type="AlphaFoldDB" id="A0A174SPP1"/>
<evidence type="ECO:0000313" key="2">
    <source>
        <dbReference type="EMBL" id="RGJ00326.1"/>
    </source>
</evidence>
<dbReference type="Proteomes" id="UP000263014">
    <property type="component" value="Unassembled WGS sequence"/>
</dbReference>
<sequence length="356" mass="40444">MKEGISLQEMAAEITRQNQLKEDYLVDTRSLKLEPSGGQLYLHMYDKDVEVLEPFEVNSIAHRQVGSYLKIPADYYDRMRNDYPELLAENVNSWFNREPAKRMLRTIGGTARAFLSNRYRRIDNMEIAKVVLPIIGQMEGAHFESCQITESRMYMKIVNTRLEAEVVPGDIVQAGLIISNSEVGQGSVNIQPLVYRLVCKNGMVVNDARTRQYHTGRINTLEENFQLYSEETLAAEDHAFVKKIEDTVKAAVEEARFSQVIDIMRNATAAKMNTADVPELVRLTSRDFHITEDESAGVLQHLIEGNDLTLYGLSNAVTRHSQNVESYDRATALESIGYKILTMPSRQWSKINQMAA</sequence>
<dbReference type="InterPro" id="IPR026325">
    <property type="entry name" value="DUF932"/>
</dbReference>
<reference evidence="1 6" key="2">
    <citation type="submission" date="2019-09" db="EMBL/GenBank/DDBJ databases">
        <title>Draft genome sequencing of Hungatella hathewayi 123Y-2.</title>
        <authorList>
            <person name="Lv Q."/>
            <person name="Li S."/>
        </authorList>
    </citation>
    <scope>NUCLEOTIDE SEQUENCE [LARGE SCALE GENOMIC DNA]</scope>
    <source>
        <strain evidence="1 6">123Y-2</strain>
    </source>
</reference>
<accession>A0A174SPP1</accession>
<dbReference type="Proteomes" id="UP000434223">
    <property type="component" value="Unassembled WGS sequence"/>
</dbReference>
<dbReference type="Proteomes" id="UP000261257">
    <property type="component" value="Unassembled WGS sequence"/>
</dbReference>
<dbReference type="EMBL" id="QSSQ01000014">
    <property type="protein sequence ID" value="RGM03421.1"/>
    <property type="molecule type" value="Genomic_DNA"/>
</dbReference>
<evidence type="ECO:0000313" key="6">
    <source>
        <dbReference type="Proteomes" id="UP000434223"/>
    </source>
</evidence>
<evidence type="ECO:0000313" key="4">
    <source>
        <dbReference type="Proteomes" id="UP000261257"/>
    </source>
</evidence>
<dbReference type="EMBL" id="WNME01000025">
    <property type="protein sequence ID" value="MUB66405.1"/>
    <property type="molecule type" value="Genomic_DNA"/>
</dbReference>
<comment type="caution">
    <text evidence="1">The sequence shown here is derived from an EMBL/GenBank/DDBJ whole genome shotgun (WGS) entry which is preliminary data.</text>
</comment>
<dbReference type="EMBL" id="QSON01000011">
    <property type="protein sequence ID" value="RGJ00326.1"/>
    <property type="molecule type" value="Genomic_DNA"/>
</dbReference>
<dbReference type="OrthoDB" id="2679764at2"/>
<dbReference type="RefSeq" id="WP_055650210.1">
    <property type="nucleotide sequence ID" value="NZ_CABJBJ010000033.1"/>
</dbReference>
<proteinExistence type="predicted"/>
<reference evidence="4 5" key="1">
    <citation type="submission" date="2018-08" db="EMBL/GenBank/DDBJ databases">
        <title>A genome reference for cultivated species of the human gut microbiota.</title>
        <authorList>
            <person name="Zou Y."/>
            <person name="Xue W."/>
            <person name="Luo G."/>
        </authorList>
    </citation>
    <scope>NUCLEOTIDE SEQUENCE [LARGE SCALE GENOMIC DNA]</scope>
    <source>
        <strain evidence="3 4">TF05-11AC</strain>
        <strain evidence="2 5">TM09-12</strain>
    </source>
</reference>
<protein>
    <submittedName>
        <fullName evidence="1">DUF932 domain-containing protein</fullName>
    </submittedName>
</protein>